<evidence type="ECO:0000256" key="1">
    <source>
        <dbReference type="ARBA" id="ARBA00004123"/>
    </source>
</evidence>
<reference evidence="7" key="2">
    <citation type="submission" date="2022-06" db="UniProtKB">
        <authorList>
            <consortium name="EnsemblMetazoa"/>
        </authorList>
    </citation>
    <scope>IDENTIFICATION</scope>
    <source>
        <strain evidence="7">PS312</strain>
    </source>
</reference>
<keyword evidence="5" id="KW-0804">Transcription</keyword>
<dbReference type="PANTHER" id="PTHR13044:SF14">
    <property type="entry name" value="CRYPTOCEPHAL, ISOFORM A"/>
    <property type="match status" value="1"/>
</dbReference>
<dbReference type="OrthoDB" id="5847285at2759"/>
<proteinExistence type="inferred from homology"/>
<comment type="similarity">
    <text evidence="2">Belongs to the bZIP family.</text>
</comment>
<keyword evidence="4" id="KW-0238">DNA-binding</keyword>
<evidence type="ECO:0000313" key="7">
    <source>
        <dbReference type="EnsemblMetazoa" id="PPA37905.1"/>
    </source>
</evidence>
<dbReference type="Pfam" id="PF00170">
    <property type="entry name" value="bZIP_1"/>
    <property type="match status" value="1"/>
</dbReference>
<accession>A0A8R1USH5</accession>
<evidence type="ECO:0000256" key="6">
    <source>
        <dbReference type="ARBA" id="ARBA00023242"/>
    </source>
</evidence>
<dbReference type="SMART" id="SM00338">
    <property type="entry name" value="BRLZ"/>
    <property type="match status" value="1"/>
</dbReference>
<reference evidence="8" key="1">
    <citation type="journal article" date="2008" name="Nat. Genet.">
        <title>The Pristionchus pacificus genome provides a unique perspective on nematode lifestyle and parasitism.</title>
        <authorList>
            <person name="Dieterich C."/>
            <person name="Clifton S.W."/>
            <person name="Schuster L.N."/>
            <person name="Chinwalla A."/>
            <person name="Delehaunty K."/>
            <person name="Dinkelacker I."/>
            <person name="Fulton L."/>
            <person name="Fulton R."/>
            <person name="Godfrey J."/>
            <person name="Minx P."/>
            <person name="Mitreva M."/>
            <person name="Roeseler W."/>
            <person name="Tian H."/>
            <person name="Witte H."/>
            <person name="Yang S.P."/>
            <person name="Wilson R.K."/>
            <person name="Sommer R.J."/>
        </authorList>
    </citation>
    <scope>NUCLEOTIDE SEQUENCE [LARGE SCALE GENOMIC DNA]</scope>
    <source>
        <strain evidence="8">PS312</strain>
    </source>
</reference>
<dbReference type="Proteomes" id="UP000005239">
    <property type="component" value="Unassembled WGS sequence"/>
</dbReference>
<dbReference type="PROSITE" id="PS50217">
    <property type="entry name" value="BZIP"/>
    <property type="match status" value="1"/>
</dbReference>
<organism evidence="7 8">
    <name type="scientific">Pristionchus pacificus</name>
    <name type="common">Parasitic nematode worm</name>
    <dbReference type="NCBI Taxonomy" id="54126"/>
    <lineage>
        <taxon>Eukaryota</taxon>
        <taxon>Metazoa</taxon>
        <taxon>Ecdysozoa</taxon>
        <taxon>Nematoda</taxon>
        <taxon>Chromadorea</taxon>
        <taxon>Rhabditida</taxon>
        <taxon>Rhabditina</taxon>
        <taxon>Diplogasteromorpha</taxon>
        <taxon>Diplogasteroidea</taxon>
        <taxon>Neodiplogasteridae</taxon>
        <taxon>Pristionchus</taxon>
    </lineage>
</organism>
<evidence type="ECO:0000256" key="2">
    <source>
        <dbReference type="ARBA" id="ARBA00007163"/>
    </source>
</evidence>
<dbReference type="CDD" id="cd14692">
    <property type="entry name" value="bZIP_ATF4"/>
    <property type="match status" value="1"/>
</dbReference>
<dbReference type="SUPFAM" id="SSF57959">
    <property type="entry name" value="Leucine zipper domain"/>
    <property type="match status" value="1"/>
</dbReference>
<evidence type="ECO:0000256" key="3">
    <source>
        <dbReference type="ARBA" id="ARBA00023015"/>
    </source>
</evidence>
<comment type="subcellular location">
    <subcellularLocation>
        <location evidence="1">Nucleus</location>
    </subcellularLocation>
</comment>
<keyword evidence="3" id="KW-0805">Transcription regulation</keyword>
<keyword evidence="6" id="KW-0539">Nucleus</keyword>
<gene>
    <name evidence="7" type="primary">WBGene00276274</name>
</gene>
<dbReference type="GO" id="GO:0005634">
    <property type="term" value="C:nucleus"/>
    <property type="evidence" value="ECO:0007669"/>
    <property type="project" value="UniProtKB-SubCell"/>
</dbReference>
<dbReference type="GO" id="GO:0003677">
    <property type="term" value="F:DNA binding"/>
    <property type="evidence" value="ECO:0007669"/>
    <property type="project" value="UniProtKB-KW"/>
</dbReference>
<dbReference type="EnsemblMetazoa" id="PPA37905.1">
    <property type="protein sequence ID" value="PPA37905.1"/>
    <property type="gene ID" value="WBGene00276274"/>
</dbReference>
<dbReference type="GO" id="GO:0003700">
    <property type="term" value="F:DNA-binding transcription factor activity"/>
    <property type="evidence" value="ECO:0007669"/>
    <property type="project" value="InterPro"/>
</dbReference>
<evidence type="ECO:0000313" key="8">
    <source>
        <dbReference type="Proteomes" id="UP000005239"/>
    </source>
</evidence>
<accession>A0A2A6CSC8</accession>
<protein>
    <submittedName>
        <fullName evidence="7">BZIP domain-containing protein</fullName>
    </submittedName>
</protein>
<evidence type="ECO:0000256" key="4">
    <source>
        <dbReference type="ARBA" id="ARBA00023125"/>
    </source>
</evidence>
<dbReference type="InterPro" id="IPR046347">
    <property type="entry name" value="bZIP_sf"/>
</dbReference>
<keyword evidence="8" id="KW-1185">Reference proteome</keyword>
<sequence>MDFNWNSESMAGGAWRHGTGGQETKWSSYQCAGFSNENDPWLLRNDPFLAPEPYESSLDWPELGPRKEALALADHSLYCRQADEMSVVPLRVLTRIAHFTHYKTTLSAHTPLTVVVCYSCRDWAWPTGCALSSVSGGNVERLTVDRLAFPKVKMDPFYTPNDGVDYSQFLLYEDLCPKELEDMPSTSSAPPSNGPPIIDQGHMEWLETFGPIDYDIHPSDLDDTANNLDLDSWMKYLEDDEQPDPKNNMPLFPPTVVKDEADSYVPQCTAVPKKETATPIFNNYPVSIKEEIKDVKPFISGSMSPGLVYQNRFDPYGNDKPKRGRPKKIRVPEDQAKMSLNERRKAMNRDAALRYRERKKCELDELKREACHLEVNNQVLTEQASQLEQEIRLLKLRLHHEYDLKFDFLTSN</sequence>
<dbReference type="PANTHER" id="PTHR13044">
    <property type="entry name" value="ACTIVATING TRANSCRIPTION FACTOR ATF 4/5"/>
    <property type="match status" value="1"/>
</dbReference>
<dbReference type="InterPro" id="IPR004827">
    <property type="entry name" value="bZIP"/>
</dbReference>
<dbReference type="AlphaFoldDB" id="A0A2A6CSC8"/>
<dbReference type="Gene3D" id="1.20.5.170">
    <property type="match status" value="1"/>
</dbReference>
<name>A0A2A6CSC8_PRIPA</name>
<evidence type="ECO:0000256" key="5">
    <source>
        <dbReference type="ARBA" id="ARBA00023163"/>
    </source>
</evidence>